<evidence type="ECO:0000313" key="4">
    <source>
        <dbReference type="Proteomes" id="UP001642409"/>
    </source>
</evidence>
<dbReference type="SUPFAM" id="SSF46934">
    <property type="entry name" value="UBA-like"/>
    <property type="match status" value="2"/>
</dbReference>
<name>A0AA86TWP0_9EUKA</name>
<feature type="compositionally biased region" description="Polar residues" evidence="1">
    <location>
        <begin position="359"/>
        <end position="377"/>
    </location>
</feature>
<dbReference type="EMBL" id="CATOUU010000501">
    <property type="protein sequence ID" value="CAI9932020.1"/>
    <property type="molecule type" value="Genomic_DNA"/>
</dbReference>
<protein>
    <submittedName>
        <fullName evidence="2">UBA-like superfamily</fullName>
    </submittedName>
    <submittedName>
        <fullName evidence="3">UBA-like_superfamily</fullName>
    </submittedName>
</protein>
<dbReference type="EMBL" id="CAXDID020000635">
    <property type="protein sequence ID" value="CAL6107413.1"/>
    <property type="molecule type" value="Genomic_DNA"/>
</dbReference>
<evidence type="ECO:0000313" key="3">
    <source>
        <dbReference type="EMBL" id="CAL6107413.1"/>
    </source>
</evidence>
<comment type="caution">
    <text evidence="2">The sequence shown here is derived from an EMBL/GenBank/DDBJ whole genome shotgun (WGS) entry which is preliminary data.</text>
</comment>
<evidence type="ECO:0000313" key="2">
    <source>
        <dbReference type="EMBL" id="CAI9932020.1"/>
    </source>
</evidence>
<reference evidence="2" key="1">
    <citation type="submission" date="2023-06" db="EMBL/GenBank/DDBJ databases">
        <authorList>
            <person name="Kurt Z."/>
        </authorList>
    </citation>
    <scope>NUCLEOTIDE SEQUENCE</scope>
</reference>
<evidence type="ECO:0000256" key="1">
    <source>
        <dbReference type="SAM" id="MobiDB-lite"/>
    </source>
</evidence>
<organism evidence="2">
    <name type="scientific">Hexamita inflata</name>
    <dbReference type="NCBI Taxonomy" id="28002"/>
    <lineage>
        <taxon>Eukaryota</taxon>
        <taxon>Metamonada</taxon>
        <taxon>Diplomonadida</taxon>
        <taxon>Hexamitidae</taxon>
        <taxon>Hexamitinae</taxon>
        <taxon>Hexamita</taxon>
    </lineage>
</organism>
<feature type="region of interest" description="Disordered" evidence="1">
    <location>
        <begin position="296"/>
        <end position="377"/>
    </location>
</feature>
<dbReference type="AlphaFoldDB" id="A0AA86TWP0"/>
<feature type="compositionally biased region" description="Low complexity" evidence="1">
    <location>
        <begin position="323"/>
        <end position="358"/>
    </location>
</feature>
<dbReference type="Gene3D" id="1.10.8.10">
    <property type="entry name" value="DNA helicase RuvA subunit, C-terminal domain"/>
    <property type="match status" value="2"/>
</dbReference>
<dbReference type="Pfam" id="PF14555">
    <property type="entry name" value="UBA_4"/>
    <property type="match status" value="3"/>
</dbReference>
<keyword evidence="4" id="KW-1185">Reference proteome</keyword>
<reference evidence="3 4" key="2">
    <citation type="submission" date="2024-07" db="EMBL/GenBank/DDBJ databases">
        <authorList>
            <person name="Akdeniz Z."/>
        </authorList>
    </citation>
    <scope>NUCLEOTIDE SEQUENCE [LARGE SCALE GENOMIC DNA]</scope>
</reference>
<accession>A0AA86TWP0</accession>
<proteinExistence type="predicted"/>
<sequence>MTQYKEEQLFQYLEIFVDATSAMHIDQQIFKKYLKQAEYNLDKAIQLFNAKLNEFQNRTSLSQQEALKYRELFFDMDNILQTYILCQRHPQWKLWQIKQEQDDKILAFKIEMQVQIEIAENYLTTARFDLIKACSTFHSDVKKEQTVKQLMDLTKCSQVQALKHVKNGQQTLDNVTFLFYRSGEIPENAPEPTEQNIKLMMESTNTSREQAVRYLKIRLNNVQLAIDKFKESGETPLGLTENTGEVRQMVNIQSNQVPPKEQDIKQMMESTNASRKQAIRFLLSSNLDIDEAVNNFFDSGEEPQGNPETQNNPAYSNSGNTDQEQQSHNSNNQQQHLMQQYNQIQTQKQLLSKSQQPQNHISTQQRDINQQTTDTASKNQSQYRYLQLVSEQNLQQFMDISNCSHNQALKYFKHSGQTVEEALNMFYESGEVPENAQQVEDNYDLDYAVDLSLQQQNQEDQQFRNSAREQQLDNDQIQLMMESTNTSREQAIHFLQNNNYDINKAINYFFDSGEEPSWKPKQQQITPQENDVDFKQVASSIFLTNSNQQNHQNKKYSTVLFQNQKQDVKQKKKQETKQQEVVDPSALNYQFLRFVVKKPQNAIQILQENNINFRQGNITKISEFQQQLQIIVQKMNFDKVNQIMNEYIKNEKLYNLPNNATKPLQTQAPIQEIKQDSQKNDFETLKFVVQNAQNAVQVQSRTKFILNKVLRLKQTIFKKTLLFMFIKQQVLIKFTRQWINLFKMSIFSNSLQLIKQNQDKIYNKIKDKIYNKTKVTDTKISIYRQH</sequence>
<gene>
    <name evidence="2" type="ORF">HINF_LOCUS19665</name>
    <name evidence="3" type="ORF">HINF_LOCUS74479</name>
</gene>
<dbReference type="InterPro" id="IPR009060">
    <property type="entry name" value="UBA-like_sf"/>
</dbReference>
<dbReference type="Proteomes" id="UP001642409">
    <property type="component" value="Unassembled WGS sequence"/>
</dbReference>
<feature type="compositionally biased region" description="Polar residues" evidence="1">
    <location>
        <begin position="306"/>
        <end position="322"/>
    </location>
</feature>